<keyword evidence="8 10" id="KW-0472">Membrane</keyword>
<gene>
    <name evidence="11" type="ORF">LSTR_LSTR009114</name>
</gene>
<dbReference type="GO" id="GO:0034625">
    <property type="term" value="P:fatty acid elongation, monounsaturated fatty acid"/>
    <property type="evidence" value="ECO:0007669"/>
    <property type="project" value="TreeGrafter"/>
</dbReference>
<sequence length="276" mass="32475">MATCTGLSCSIFPIPGNGTDPDEVPEEGRLIDSWFLMSSPYPIATIVATYLYFVLKLGPQYMSFRKPYDLKYIMMAYNLFQVVYNGWLFQKVFHTQGAITYIVEHTCMPADKRENFFLRNELFQAAWYYFFSKLADLLDTIFFVLRKKQSHVSFLHVYHHSMMLVSTWAYLKYIRGEQAGLIGLINSGVHVAMYSYYFLAALGPAIQPYLWWKKYITKLQLAQFIFIICLFTCLLVFNCEMPRKLTYYVIANGFVFLYLFTQFYFKSYLTKKQHTS</sequence>
<organism evidence="11 12">
    <name type="scientific">Laodelphax striatellus</name>
    <name type="common">Small brown planthopper</name>
    <name type="synonym">Delphax striatella</name>
    <dbReference type="NCBI Taxonomy" id="195883"/>
    <lineage>
        <taxon>Eukaryota</taxon>
        <taxon>Metazoa</taxon>
        <taxon>Ecdysozoa</taxon>
        <taxon>Arthropoda</taxon>
        <taxon>Hexapoda</taxon>
        <taxon>Insecta</taxon>
        <taxon>Pterygota</taxon>
        <taxon>Neoptera</taxon>
        <taxon>Paraneoptera</taxon>
        <taxon>Hemiptera</taxon>
        <taxon>Auchenorrhyncha</taxon>
        <taxon>Fulgoroidea</taxon>
        <taxon>Delphacidae</taxon>
        <taxon>Criomorphinae</taxon>
        <taxon>Laodelphax</taxon>
    </lineage>
</organism>
<keyword evidence="7 10" id="KW-0443">Lipid metabolism</keyword>
<evidence type="ECO:0000256" key="3">
    <source>
        <dbReference type="ARBA" id="ARBA00022679"/>
    </source>
</evidence>
<comment type="caution">
    <text evidence="10">Lacks conserved residue(s) required for the propagation of feature annotation.</text>
</comment>
<dbReference type="SMR" id="A0A482XML4"/>
<dbReference type="GO" id="GO:0042761">
    <property type="term" value="P:very long-chain fatty acid biosynthetic process"/>
    <property type="evidence" value="ECO:0007669"/>
    <property type="project" value="TreeGrafter"/>
</dbReference>
<dbReference type="Pfam" id="PF01151">
    <property type="entry name" value="ELO"/>
    <property type="match status" value="1"/>
</dbReference>
<evidence type="ECO:0000256" key="8">
    <source>
        <dbReference type="ARBA" id="ARBA00023136"/>
    </source>
</evidence>
<evidence type="ECO:0000313" key="12">
    <source>
        <dbReference type="Proteomes" id="UP000291343"/>
    </source>
</evidence>
<keyword evidence="4 10" id="KW-0812">Transmembrane</keyword>
<evidence type="ECO:0000256" key="9">
    <source>
        <dbReference type="ARBA" id="ARBA00023160"/>
    </source>
</evidence>
<dbReference type="AlphaFoldDB" id="A0A482XML4"/>
<protein>
    <recommendedName>
        <fullName evidence="10">Elongation of very long chain fatty acids protein</fullName>
        <ecNumber evidence="10">2.3.1.199</ecNumber>
    </recommendedName>
    <alternativeName>
        <fullName evidence="10">Very-long-chain 3-oxoacyl-CoA synthase</fullName>
    </alternativeName>
</protein>
<keyword evidence="5 10" id="KW-0276">Fatty acid metabolism</keyword>
<name>A0A482XML4_LAOST</name>
<dbReference type="InterPro" id="IPR030457">
    <property type="entry name" value="ELO_CS"/>
</dbReference>
<dbReference type="GO" id="GO:0034626">
    <property type="term" value="P:fatty acid elongation, polyunsaturated fatty acid"/>
    <property type="evidence" value="ECO:0007669"/>
    <property type="project" value="TreeGrafter"/>
</dbReference>
<evidence type="ECO:0000256" key="6">
    <source>
        <dbReference type="ARBA" id="ARBA00022989"/>
    </source>
</evidence>
<keyword evidence="6 10" id="KW-1133">Transmembrane helix</keyword>
<dbReference type="InterPro" id="IPR002076">
    <property type="entry name" value="ELO_fam"/>
</dbReference>
<feature type="transmembrane region" description="Helical" evidence="10">
    <location>
        <begin position="245"/>
        <end position="265"/>
    </location>
</feature>
<evidence type="ECO:0000313" key="11">
    <source>
        <dbReference type="EMBL" id="RZF47375.1"/>
    </source>
</evidence>
<dbReference type="EMBL" id="QKKF02004374">
    <property type="protein sequence ID" value="RZF47375.1"/>
    <property type="molecule type" value="Genomic_DNA"/>
</dbReference>
<comment type="subcellular location">
    <subcellularLocation>
        <location evidence="1">Membrane</location>
        <topology evidence="1">Multi-pass membrane protein</topology>
    </subcellularLocation>
</comment>
<evidence type="ECO:0000256" key="5">
    <source>
        <dbReference type="ARBA" id="ARBA00022832"/>
    </source>
</evidence>
<comment type="similarity">
    <text evidence="10">Belongs to the ELO family.</text>
</comment>
<evidence type="ECO:0000256" key="2">
    <source>
        <dbReference type="ARBA" id="ARBA00022516"/>
    </source>
</evidence>
<dbReference type="InParanoid" id="A0A482XML4"/>
<dbReference type="GO" id="GO:0030148">
    <property type="term" value="P:sphingolipid biosynthetic process"/>
    <property type="evidence" value="ECO:0007669"/>
    <property type="project" value="TreeGrafter"/>
</dbReference>
<dbReference type="PROSITE" id="PS01188">
    <property type="entry name" value="ELO"/>
    <property type="match status" value="1"/>
</dbReference>
<dbReference type="PANTHER" id="PTHR11157">
    <property type="entry name" value="FATTY ACID ACYL TRANSFERASE-RELATED"/>
    <property type="match status" value="1"/>
</dbReference>
<keyword evidence="3 10" id="KW-0808">Transferase</keyword>
<comment type="caution">
    <text evidence="11">The sequence shown here is derived from an EMBL/GenBank/DDBJ whole genome shotgun (WGS) entry which is preliminary data.</text>
</comment>
<evidence type="ECO:0000256" key="10">
    <source>
        <dbReference type="RuleBase" id="RU361115"/>
    </source>
</evidence>
<dbReference type="GO" id="GO:0019367">
    <property type="term" value="P:fatty acid elongation, saturated fatty acid"/>
    <property type="evidence" value="ECO:0007669"/>
    <property type="project" value="TreeGrafter"/>
</dbReference>
<accession>A0A482XML4</accession>
<dbReference type="STRING" id="195883.A0A482XML4"/>
<proteinExistence type="inferred from homology"/>
<keyword evidence="2 10" id="KW-0444">Lipid biosynthesis</keyword>
<keyword evidence="12" id="KW-1185">Reference proteome</keyword>
<dbReference type="Proteomes" id="UP000291343">
    <property type="component" value="Unassembled WGS sequence"/>
</dbReference>
<evidence type="ECO:0000256" key="4">
    <source>
        <dbReference type="ARBA" id="ARBA00022692"/>
    </source>
</evidence>
<keyword evidence="9 10" id="KW-0275">Fatty acid biosynthesis</keyword>
<dbReference type="EC" id="2.3.1.199" evidence="10"/>
<feature type="transmembrane region" description="Helical" evidence="10">
    <location>
        <begin position="39"/>
        <end position="58"/>
    </location>
</feature>
<dbReference type="GO" id="GO:0005789">
    <property type="term" value="C:endoplasmic reticulum membrane"/>
    <property type="evidence" value="ECO:0007669"/>
    <property type="project" value="TreeGrafter"/>
</dbReference>
<feature type="transmembrane region" description="Helical" evidence="10">
    <location>
        <begin position="219"/>
        <end position="239"/>
    </location>
</feature>
<evidence type="ECO:0000256" key="1">
    <source>
        <dbReference type="ARBA" id="ARBA00004141"/>
    </source>
</evidence>
<comment type="catalytic activity">
    <reaction evidence="10">
        <text>a very-long-chain acyl-CoA + malonyl-CoA + H(+) = a very-long-chain 3-oxoacyl-CoA + CO2 + CoA</text>
        <dbReference type="Rhea" id="RHEA:32727"/>
        <dbReference type="ChEBI" id="CHEBI:15378"/>
        <dbReference type="ChEBI" id="CHEBI:16526"/>
        <dbReference type="ChEBI" id="CHEBI:57287"/>
        <dbReference type="ChEBI" id="CHEBI:57384"/>
        <dbReference type="ChEBI" id="CHEBI:90725"/>
        <dbReference type="ChEBI" id="CHEBI:90736"/>
        <dbReference type="EC" id="2.3.1.199"/>
    </reaction>
</comment>
<evidence type="ECO:0000256" key="7">
    <source>
        <dbReference type="ARBA" id="ARBA00023098"/>
    </source>
</evidence>
<dbReference type="PANTHER" id="PTHR11157:SF103">
    <property type="entry name" value="ELONGATION OF VERY LONG CHAIN FATTY ACIDS PROTEIN"/>
    <property type="match status" value="1"/>
</dbReference>
<reference evidence="11 12" key="1">
    <citation type="journal article" date="2017" name="Gigascience">
        <title>Genome sequence of the small brown planthopper, Laodelphax striatellus.</title>
        <authorList>
            <person name="Zhu J."/>
            <person name="Jiang F."/>
            <person name="Wang X."/>
            <person name="Yang P."/>
            <person name="Bao Y."/>
            <person name="Zhao W."/>
            <person name="Wang W."/>
            <person name="Lu H."/>
            <person name="Wang Q."/>
            <person name="Cui N."/>
            <person name="Li J."/>
            <person name="Chen X."/>
            <person name="Luo L."/>
            <person name="Yu J."/>
            <person name="Kang L."/>
            <person name="Cui F."/>
        </authorList>
    </citation>
    <scope>NUCLEOTIDE SEQUENCE [LARGE SCALE GENOMIC DNA]</scope>
    <source>
        <strain evidence="11">Lst14</strain>
    </source>
</reference>
<dbReference type="OrthoDB" id="434092at2759"/>
<dbReference type="GO" id="GO:0009922">
    <property type="term" value="F:fatty acid elongase activity"/>
    <property type="evidence" value="ECO:0007669"/>
    <property type="project" value="UniProtKB-EC"/>
</dbReference>